<organism evidence="2">
    <name type="scientific">Escherichia coli</name>
    <dbReference type="NCBI Taxonomy" id="562"/>
    <lineage>
        <taxon>Bacteria</taxon>
        <taxon>Pseudomonadati</taxon>
        <taxon>Pseudomonadota</taxon>
        <taxon>Gammaproteobacteria</taxon>
        <taxon>Enterobacterales</taxon>
        <taxon>Enterobacteriaceae</taxon>
        <taxon>Escherichia</taxon>
    </lineage>
</organism>
<dbReference type="EMBL" id="EF595770">
    <property type="protein sequence ID" value="ABU50035.1"/>
    <property type="molecule type" value="Genomic_DNA"/>
</dbReference>
<reference evidence="3" key="2">
    <citation type="submission" date="2015-06" db="EMBL/GenBank/DDBJ databases">
        <authorList>
            <person name="Hoefler B.C."/>
            <person name="Straight P.D."/>
        </authorList>
    </citation>
    <scope>NUCLEOTIDE SEQUENCE</scope>
    <source>
        <strain evidence="3">ETEC ESEI_164</strain>
    </source>
</reference>
<dbReference type="AlphaFoldDB" id="A7XY48"/>
<accession>A7XY48</accession>
<protein>
    <submittedName>
        <fullName evidence="2 3">LngX1</fullName>
    </submittedName>
</protein>
<evidence type="ECO:0000313" key="3">
    <source>
        <dbReference type="EMBL" id="CUC08952.1"/>
    </source>
</evidence>
<geneLocation type="plasmid" evidence="2">
    <name>pE9034A</name>
</geneLocation>
<feature type="transmembrane region" description="Helical" evidence="1">
    <location>
        <begin position="74"/>
        <end position="92"/>
    </location>
</feature>
<evidence type="ECO:0000256" key="1">
    <source>
        <dbReference type="SAM" id="Phobius"/>
    </source>
</evidence>
<keyword evidence="1" id="KW-1133">Transmembrane helix</keyword>
<reference evidence="2" key="1">
    <citation type="journal article" date="2007" name="J. Bacteriol.">
        <title>Genetic diversity of the gene cluster encoding longus, a type IV pilus of enterotoxigenic Escherichia coli.</title>
        <authorList>
            <person name="Gomez-Duarte O.G."/>
            <person name="Chattopadhyay S."/>
            <person name="Weissman S.J."/>
            <person name="Giron J.A."/>
            <person name="Kaper J.B."/>
            <person name="Sokurenko E.V."/>
        </authorList>
    </citation>
    <scope>NUCLEOTIDE SEQUENCE</scope>
    <source>
        <strain evidence="2">E9034A</strain>
        <plasmid evidence="2">pE9034A</plasmid>
    </source>
</reference>
<name>A7XY48_ECOLX</name>
<gene>
    <name evidence="2" type="primary">lngX1</name>
</gene>
<keyword evidence="1" id="KW-0812">Transmembrane</keyword>
<dbReference type="EMBL" id="LN870270">
    <property type="protein sequence ID" value="CUC08952.1"/>
    <property type="molecule type" value="Genomic_DNA"/>
</dbReference>
<sequence>MVRAEDWFAVFGVMPGMYGGGAAEDETQEKALQGSDSLQKMYSASYLCPYIWRCGTEIRMCGRTEPHRKTPSFHIYRILIIVFYTGAAGSFLRHDVRIPCVNRINRPEVLSLLFSSLSFAVVHLLS</sequence>
<keyword evidence="1" id="KW-0472">Membrane</keyword>
<evidence type="ECO:0000313" key="2">
    <source>
        <dbReference type="EMBL" id="ABU50035.1"/>
    </source>
</evidence>
<reference evidence="3" key="3">
    <citation type="submission" date="2015-07" db="EMBL/GenBank/DDBJ databases">
        <title>Colonization factor diversity and phylogenetic characteristics and distribution of Enterotoxigenic E. coli strains isolated from patients in Kenya.</title>
        <authorList>
            <person name="Njoroge S.M."/>
            <person name="Boinett C.J."/>
            <person name="Made L.F."/>
            <person name="Ouko T.T."/>
            <person name="Fevre E.M."/>
            <person name="Thomson N.R."/>
            <person name="Kariuki S."/>
        </authorList>
    </citation>
    <scope>NUCLEOTIDE SEQUENCE</scope>
    <source>
        <strain evidence="3">ETEC ESEI_164</strain>
    </source>
</reference>
<proteinExistence type="predicted"/>
<keyword evidence="2" id="KW-0614">Plasmid</keyword>